<dbReference type="EMBL" id="SNWR01000002">
    <property type="protein sequence ID" value="TDO31975.1"/>
    <property type="molecule type" value="Genomic_DNA"/>
</dbReference>
<gene>
    <name evidence="1" type="ORF">C8E87_7414</name>
</gene>
<dbReference type="OrthoDB" id="9780903at2"/>
<comment type="caution">
    <text evidence="1">The sequence shown here is derived from an EMBL/GenBank/DDBJ whole genome shotgun (WGS) entry which is preliminary data.</text>
</comment>
<evidence type="ECO:0000313" key="2">
    <source>
        <dbReference type="Proteomes" id="UP000294901"/>
    </source>
</evidence>
<name>A0A4R6JBT1_9ACTN</name>
<protein>
    <submittedName>
        <fullName evidence="1">Uncharacterized protein</fullName>
    </submittedName>
</protein>
<dbReference type="AlphaFoldDB" id="A0A4R6JBT1"/>
<sequence length="171" mass="18841">MSVSEEQQRTAQDQQQDGVGAALDIVFDVAKWLVQNSGAVGGLWAQMTHGVTNIKEWVNETNYEVEVWKLDGGFRRKDHFRIPPRQTVHAELWVSWADNEQQYADHHVTIVVGGQPLAYLHQSGKLVRFNTVEEFADGAVGVPGACGAGGDRRAVIGADPQGRRGFMISTL</sequence>
<keyword evidence="2" id="KW-1185">Reference proteome</keyword>
<proteinExistence type="predicted"/>
<accession>A0A4R6JBT1</accession>
<organism evidence="1 2">
    <name type="scientific">Paractinoplanes brasiliensis</name>
    <dbReference type="NCBI Taxonomy" id="52695"/>
    <lineage>
        <taxon>Bacteria</taxon>
        <taxon>Bacillati</taxon>
        <taxon>Actinomycetota</taxon>
        <taxon>Actinomycetes</taxon>
        <taxon>Micromonosporales</taxon>
        <taxon>Micromonosporaceae</taxon>
        <taxon>Paractinoplanes</taxon>
    </lineage>
</organism>
<reference evidence="1 2" key="1">
    <citation type="submission" date="2019-03" db="EMBL/GenBank/DDBJ databases">
        <title>Sequencing the genomes of 1000 actinobacteria strains.</title>
        <authorList>
            <person name="Klenk H.-P."/>
        </authorList>
    </citation>
    <scope>NUCLEOTIDE SEQUENCE [LARGE SCALE GENOMIC DNA]</scope>
    <source>
        <strain evidence="1 2">DSM 43805</strain>
    </source>
</reference>
<evidence type="ECO:0000313" key="1">
    <source>
        <dbReference type="EMBL" id="TDO31975.1"/>
    </source>
</evidence>
<dbReference type="RefSeq" id="WP_133878005.1">
    <property type="nucleotide sequence ID" value="NZ_BOMD01000044.1"/>
</dbReference>
<dbReference type="Proteomes" id="UP000294901">
    <property type="component" value="Unassembled WGS sequence"/>
</dbReference>